<dbReference type="AlphaFoldDB" id="A0AAJ5SNL2"/>
<dbReference type="Pfam" id="PF13298">
    <property type="entry name" value="LigD_N"/>
    <property type="match status" value="1"/>
</dbReference>
<feature type="compositionally biased region" description="Basic residues" evidence="1">
    <location>
        <begin position="105"/>
        <end position="116"/>
    </location>
</feature>
<evidence type="ECO:0000313" key="3">
    <source>
        <dbReference type="EMBL" id="UXW01421.1"/>
    </source>
</evidence>
<dbReference type="EMBL" id="CP047493">
    <property type="protein sequence ID" value="UXW01421.1"/>
    <property type="molecule type" value="Genomic_DNA"/>
</dbReference>
<feature type="compositionally biased region" description="Basic residues" evidence="1">
    <location>
        <begin position="1"/>
        <end position="13"/>
    </location>
</feature>
<sequence>MSLSKYRRKRSFAKTRELEPGKALPPGQRAIFVVQLHHASRRHYDFRLQVGDALKSWAVPNGPSYDPQGQAHGDGGRRPPGRLRQLRGRDSQGLRRCARAGRAAAIHRHRHQAPAH</sequence>
<feature type="domain" description="DNA ligase D 3'-phosphoesterase" evidence="2">
    <location>
        <begin position="35"/>
        <end position="69"/>
    </location>
</feature>
<dbReference type="Proteomes" id="UP000187097">
    <property type="component" value="Chromosome"/>
</dbReference>
<reference evidence="3" key="2">
    <citation type="submission" date="2020-01" db="EMBL/GenBank/DDBJ databases">
        <title>Complete genome investigation of Xanthomonas oryzae strains.</title>
        <authorList>
            <person name="Kaur A."/>
            <person name="Bansal K."/>
            <person name="Patil P.B."/>
        </authorList>
    </citation>
    <scope>NUCLEOTIDE SEQUENCE</scope>
    <source>
        <strain evidence="3">IXO792</strain>
    </source>
</reference>
<evidence type="ECO:0000256" key="1">
    <source>
        <dbReference type="SAM" id="MobiDB-lite"/>
    </source>
</evidence>
<feature type="region of interest" description="Disordered" evidence="1">
    <location>
        <begin position="1"/>
        <end position="24"/>
    </location>
</feature>
<protein>
    <recommendedName>
        <fullName evidence="2">DNA ligase D 3'-phosphoesterase domain-containing protein</fullName>
    </recommendedName>
</protein>
<proteinExistence type="predicted"/>
<evidence type="ECO:0000313" key="4">
    <source>
        <dbReference type="Proteomes" id="UP000187097"/>
    </source>
</evidence>
<gene>
    <name evidence="3" type="ORF">IXO792_10495</name>
</gene>
<dbReference type="InterPro" id="IPR014144">
    <property type="entry name" value="LigD_PE_domain"/>
</dbReference>
<reference evidence="3" key="1">
    <citation type="submission" date="2015-01" db="EMBL/GenBank/DDBJ databases">
        <authorList>
            <person name="Midha S."/>
            <person name="Anil M.G."/>
            <person name="Mishra D."/>
            <person name="Brahma K."/>
            <person name="Laha G.S."/>
            <person name="Sundaram R.M."/>
            <person name="Sonti R.V."/>
            <person name="Patil P.B."/>
        </authorList>
    </citation>
    <scope>NUCLEOTIDE SEQUENCE</scope>
    <source>
        <strain evidence="3">IXO792</strain>
    </source>
</reference>
<accession>A0AAJ5SNL2</accession>
<name>A0AAJ5SNL2_XANOO</name>
<organism evidence="3 4">
    <name type="scientific">Xanthomonas oryzae pv. oryzae</name>
    <dbReference type="NCBI Taxonomy" id="64187"/>
    <lineage>
        <taxon>Bacteria</taxon>
        <taxon>Pseudomonadati</taxon>
        <taxon>Pseudomonadota</taxon>
        <taxon>Gammaproteobacteria</taxon>
        <taxon>Lysobacterales</taxon>
        <taxon>Lysobacteraceae</taxon>
        <taxon>Xanthomonas</taxon>
    </lineage>
</organism>
<evidence type="ECO:0000259" key="2">
    <source>
        <dbReference type="Pfam" id="PF13298"/>
    </source>
</evidence>
<feature type="region of interest" description="Disordered" evidence="1">
    <location>
        <begin position="57"/>
        <end position="116"/>
    </location>
</feature>